<feature type="transmembrane region" description="Helical" evidence="10">
    <location>
        <begin position="148"/>
        <end position="169"/>
    </location>
</feature>
<name>A0A4R7SQS5_9BACT</name>
<dbReference type="Pfam" id="PF03023">
    <property type="entry name" value="MurJ"/>
    <property type="match status" value="1"/>
</dbReference>
<keyword evidence="3 10" id="KW-0812">Transmembrane</keyword>
<evidence type="ECO:0000256" key="3">
    <source>
        <dbReference type="ARBA" id="ARBA00022692"/>
    </source>
</evidence>
<keyword evidence="2" id="KW-1003">Cell membrane</keyword>
<dbReference type="GO" id="GO:0034204">
    <property type="term" value="P:lipid translocation"/>
    <property type="evidence" value="ECO:0007669"/>
    <property type="project" value="TreeGrafter"/>
</dbReference>
<feature type="transmembrane region" description="Helical" evidence="10">
    <location>
        <begin position="379"/>
        <end position="401"/>
    </location>
</feature>
<feature type="transmembrane region" description="Helical" evidence="10">
    <location>
        <begin position="333"/>
        <end position="359"/>
    </location>
</feature>
<feature type="transmembrane region" description="Helical" evidence="10">
    <location>
        <begin position="115"/>
        <end position="136"/>
    </location>
</feature>
<feature type="transmembrane region" description="Helical" evidence="10">
    <location>
        <begin position="70"/>
        <end position="94"/>
    </location>
</feature>
<evidence type="ECO:0000313" key="12">
    <source>
        <dbReference type="Proteomes" id="UP000295662"/>
    </source>
</evidence>
<dbReference type="OrthoDB" id="9816572at2"/>
<keyword evidence="12" id="KW-1185">Reference proteome</keyword>
<reference evidence="11 12" key="1">
    <citation type="submission" date="2019-03" db="EMBL/GenBank/DDBJ databases">
        <title>Genomic Encyclopedia of Archaeal and Bacterial Type Strains, Phase II (KMG-II): from individual species to whole genera.</title>
        <authorList>
            <person name="Goeker M."/>
        </authorList>
    </citation>
    <scope>NUCLEOTIDE SEQUENCE [LARGE SCALE GENOMIC DNA]</scope>
    <source>
        <strain evidence="11 12">ATCC 25309</strain>
    </source>
</reference>
<dbReference type="EMBL" id="SOCA01000001">
    <property type="protein sequence ID" value="TDU80959.1"/>
    <property type="molecule type" value="Genomic_DNA"/>
</dbReference>
<protein>
    <submittedName>
        <fullName evidence="11">Putative peptidoglycan lipid II flippase</fullName>
    </submittedName>
</protein>
<accession>A0A4R7SQS5</accession>
<feature type="transmembrane region" description="Helical" evidence="10">
    <location>
        <begin position="433"/>
        <end position="456"/>
    </location>
</feature>
<comment type="subcellular location">
    <subcellularLocation>
        <location evidence="1">Cell membrane</location>
        <topology evidence="1">Multi-pass membrane protein</topology>
    </subcellularLocation>
</comment>
<keyword evidence="7 10" id="KW-0472">Membrane</keyword>
<comment type="function">
    <text evidence="8">Involved in peptidoglycan biosynthesis. Transports lipid-linked peptidoglycan precursors from the inner to the outer leaflet of the cytoplasmic membrane.</text>
</comment>
<dbReference type="GO" id="GO:0015648">
    <property type="term" value="F:lipid-linked peptidoglycan transporter activity"/>
    <property type="evidence" value="ECO:0007669"/>
    <property type="project" value="TreeGrafter"/>
</dbReference>
<evidence type="ECO:0000256" key="2">
    <source>
        <dbReference type="ARBA" id="ARBA00022475"/>
    </source>
</evidence>
<feature type="transmembrane region" description="Helical" evidence="10">
    <location>
        <begin position="181"/>
        <end position="201"/>
    </location>
</feature>
<evidence type="ECO:0000256" key="7">
    <source>
        <dbReference type="ARBA" id="ARBA00023136"/>
    </source>
</evidence>
<dbReference type="AlphaFoldDB" id="A0A4R7SQS5"/>
<evidence type="ECO:0000256" key="9">
    <source>
        <dbReference type="ARBA" id="ARBA00061532"/>
    </source>
</evidence>
<dbReference type="RefSeq" id="WP_133792949.1">
    <property type="nucleotide sequence ID" value="NZ_SOCA01000001.1"/>
</dbReference>
<dbReference type="GO" id="GO:0005886">
    <property type="term" value="C:plasma membrane"/>
    <property type="evidence" value="ECO:0007669"/>
    <property type="project" value="UniProtKB-SubCell"/>
</dbReference>
<keyword evidence="6 10" id="KW-1133">Transmembrane helix</keyword>
<dbReference type="PRINTS" id="PR01806">
    <property type="entry name" value="VIRFACTRMVIN"/>
</dbReference>
<dbReference type="InterPro" id="IPR051050">
    <property type="entry name" value="Lipid_II_flippase_MurJ/MviN"/>
</dbReference>
<evidence type="ECO:0000256" key="1">
    <source>
        <dbReference type="ARBA" id="ARBA00004651"/>
    </source>
</evidence>
<feature type="transmembrane region" description="Helical" evidence="10">
    <location>
        <begin position="408"/>
        <end position="427"/>
    </location>
</feature>
<organism evidence="11 12">
    <name type="scientific">Prosthecobacter fusiformis</name>
    <dbReference type="NCBI Taxonomy" id="48464"/>
    <lineage>
        <taxon>Bacteria</taxon>
        <taxon>Pseudomonadati</taxon>
        <taxon>Verrucomicrobiota</taxon>
        <taxon>Verrucomicrobiia</taxon>
        <taxon>Verrucomicrobiales</taxon>
        <taxon>Verrucomicrobiaceae</taxon>
        <taxon>Prosthecobacter</taxon>
    </lineage>
</organism>
<keyword evidence="5" id="KW-0573">Peptidoglycan synthesis</keyword>
<keyword evidence="4" id="KW-0133">Cell shape</keyword>
<comment type="similarity">
    <text evidence="9">Belongs to the MurJ/MviN family.</text>
</comment>
<sequence length="466" mass="50526">MLIVSRLRTLFTHLQTQVRSLIRQGAGSRIVSGFLMVAILTVGTKAVSFLKDATVARQFGTGDALDAFLVSFGLLTFLSTLIGGGLPESFLPIYTGIRYSNKHRRALRLAVQSGVLHALSLLALAGLCYFVAPSFVNWATRGFSPEKQALAVSLLRQLLPFMVCFGMSYQMAAWLRADKHFIVATSAPILIPLAIISLLLYEGKDATVGTLVTGTVAGSVLHLGVLSATLAGRMPGQWSFWRSCLRYWDPHVLTVSRHAAHFLFAGGIFSSTVVVDQTMAAWLSPGSVAVLGYTEKICGIILAVTVAPSCDVLFPYFAEKVARKDWPAVRYQLLASAGGILALAMPAVLTLCWLAPWIVALLFERGSFTGQDTLRVAEVLRYAALQIPFYIVGSLASRVVVAMQATHFIIWLSVVGLIFNVGLNWLLMREMGAAGIALSTVLVQMTSAILACVYVLRQIRLKLNEA</sequence>
<dbReference type="GO" id="GO:0009252">
    <property type="term" value="P:peptidoglycan biosynthetic process"/>
    <property type="evidence" value="ECO:0007669"/>
    <property type="project" value="UniProtKB-KW"/>
</dbReference>
<dbReference type="PANTHER" id="PTHR47019:SF1">
    <property type="entry name" value="LIPID II FLIPPASE MURJ"/>
    <property type="match status" value="1"/>
</dbReference>
<evidence type="ECO:0000256" key="4">
    <source>
        <dbReference type="ARBA" id="ARBA00022960"/>
    </source>
</evidence>
<dbReference type="Proteomes" id="UP000295662">
    <property type="component" value="Unassembled WGS sequence"/>
</dbReference>
<evidence type="ECO:0000313" key="11">
    <source>
        <dbReference type="EMBL" id="TDU80959.1"/>
    </source>
</evidence>
<gene>
    <name evidence="11" type="ORF">EI77_00261</name>
</gene>
<evidence type="ECO:0000256" key="5">
    <source>
        <dbReference type="ARBA" id="ARBA00022984"/>
    </source>
</evidence>
<proteinExistence type="inferred from homology"/>
<feature type="transmembrane region" description="Helical" evidence="10">
    <location>
        <begin position="207"/>
        <end position="232"/>
    </location>
</feature>
<evidence type="ECO:0000256" key="8">
    <source>
        <dbReference type="ARBA" id="ARBA00060041"/>
    </source>
</evidence>
<evidence type="ECO:0000256" key="6">
    <source>
        <dbReference type="ARBA" id="ARBA00022989"/>
    </source>
</evidence>
<dbReference type="PANTHER" id="PTHR47019">
    <property type="entry name" value="LIPID II FLIPPASE MURJ"/>
    <property type="match status" value="1"/>
</dbReference>
<dbReference type="InterPro" id="IPR004268">
    <property type="entry name" value="MurJ"/>
</dbReference>
<feature type="transmembrane region" description="Helical" evidence="10">
    <location>
        <begin position="30"/>
        <end position="50"/>
    </location>
</feature>
<evidence type="ECO:0000256" key="10">
    <source>
        <dbReference type="SAM" id="Phobius"/>
    </source>
</evidence>
<comment type="caution">
    <text evidence="11">The sequence shown here is derived from an EMBL/GenBank/DDBJ whole genome shotgun (WGS) entry which is preliminary data.</text>
</comment>
<dbReference type="GO" id="GO:0008360">
    <property type="term" value="P:regulation of cell shape"/>
    <property type="evidence" value="ECO:0007669"/>
    <property type="project" value="UniProtKB-KW"/>
</dbReference>